<dbReference type="GeneID" id="108695823"/>
<accession>A0A8J1L6F0</accession>
<proteinExistence type="predicted"/>
<organism evidence="2 3">
    <name type="scientific">Xenopus laevis</name>
    <name type="common">African clawed frog</name>
    <dbReference type="NCBI Taxonomy" id="8355"/>
    <lineage>
        <taxon>Eukaryota</taxon>
        <taxon>Metazoa</taxon>
        <taxon>Chordata</taxon>
        <taxon>Craniata</taxon>
        <taxon>Vertebrata</taxon>
        <taxon>Euteleostomi</taxon>
        <taxon>Amphibia</taxon>
        <taxon>Batrachia</taxon>
        <taxon>Anura</taxon>
        <taxon>Pipoidea</taxon>
        <taxon>Pipidae</taxon>
        <taxon>Xenopodinae</taxon>
        <taxon>Xenopus</taxon>
        <taxon>Xenopus</taxon>
    </lineage>
</organism>
<dbReference type="PANTHER" id="PTHR14817:SF2">
    <property type="entry name" value="COILED-COIL DOMAIN-CONTAINING PROTEIN 15"/>
    <property type="match status" value="1"/>
</dbReference>
<dbReference type="AlphaFoldDB" id="A0A8J1L6F0"/>
<dbReference type="PANTHER" id="PTHR14817">
    <property type="entry name" value="COILED-COIL DOMAIN-CONTAINING PROTEIN 15"/>
    <property type="match status" value="1"/>
</dbReference>
<sequence>MKHVRHRLAALKTVERDELTLPGGVRKVSPTRDTCSRLLKETYPTGPSPAFSTDFHAALVLRPGVDEEENRKQWQNQYLMYRRLFMDIEREQVKEIKRQKKNEKKIKKIKGERENSKGK</sequence>
<dbReference type="GO" id="GO:0005813">
    <property type="term" value="C:centrosome"/>
    <property type="evidence" value="ECO:0007669"/>
    <property type="project" value="TreeGrafter"/>
</dbReference>
<evidence type="ECO:0000256" key="1">
    <source>
        <dbReference type="SAM" id="MobiDB-lite"/>
    </source>
</evidence>
<evidence type="ECO:0000313" key="2">
    <source>
        <dbReference type="Proteomes" id="UP000186698"/>
    </source>
</evidence>
<evidence type="ECO:0000313" key="3">
    <source>
        <dbReference type="RefSeq" id="XP_041425131.1"/>
    </source>
</evidence>
<reference evidence="3" key="1">
    <citation type="submission" date="2025-08" db="UniProtKB">
        <authorList>
            <consortium name="RefSeq"/>
        </authorList>
    </citation>
    <scope>IDENTIFICATION</scope>
    <source>
        <strain evidence="3">J_2021</strain>
        <tissue evidence="3">Erythrocytes</tissue>
    </source>
</reference>
<dbReference type="InterPro" id="IPR037693">
    <property type="entry name" value="CCDC15"/>
</dbReference>
<dbReference type="OrthoDB" id="10007210at2759"/>
<dbReference type="CTD" id="108695823"/>
<feature type="compositionally biased region" description="Basic and acidic residues" evidence="1">
    <location>
        <begin position="109"/>
        <end position="119"/>
    </location>
</feature>
<feature type="compositionally biased region" description="Basic residues" evidence="1">
    <location>
        <begin position="98"/>
        <end position="108"/>
    </location>
</feature>
<gene>
    <name evidence="3" type="primary">LOC108695823</name>
</gene>
<dbReference type="RefSeq" id="XP_041425131.1">
    <property type="nucleotide sequence ID" value="XM_041569197.1"/>
</dbReference>
<keyword evidence="2" id="KW-1185">Reference proteome</keyword>
<dbReference type="Proteomes" id="UP000186698">
    <property type="component" value="Chromosome 7L"/>
</dbReference>
<feature type="region of interest" description="Disordered" evidence="1">
    <location>
        <begin position="98"/>
        <end position="119"/>
    </location>
</feature>
<name>A0A8J1L6F0_XENLA</name>
<dbReference type="KEGG" id="xla:108695823"/>
<protein>
    <submittedName>
        <fullName evidence="3">Coiled-coil domain-containing protein 15-like</fullName>
    </submittedName>
</protein>